<feature type="domain" description="Glycosyl transferase family 1" evidence="11">
    <location>
        <begin position="949"/>
        <end position="1086"/>
    </location>
</feature>
<feature type="coiled-coil region" evidence="10">
    <location>
        <begin position="122"/>
        <end position="149"/>
    </location>
</feature>
<feature type="repeat" description="TPR" evidence="9">
    <location>
        <begin position="116"/>
        <end position="149"/>
    </location>
</feature>
<dbReference type="PROSITE" id="PS50005">
    <property type="entry name" value="TPR"/>
    <property type="match status" value="4"/>
</dbReference>
<dbReference type="InterPro" id="IPR001296">
    <property type="entry name" value="Glyco_trans_1"/>
</dbReference>
<keyword evidence="6 9" id="KW-0802">TPR repeat</keyword>
<evidence type="ECO:0000313" key="13">
    <source>
        <dbReference type="Proteomes" id="UP000192902"/>
    </source>
</evidence>
<keyword evidence="4 12" id="KW-0808">Transferase</keyword>
<dbReference type="Pfam" id="PF00515">
    <property type="entry name" value="TPR_1"/>
    <property type="match status" value="1"/>
</dbReference>
<keyword evidence="5" id="KW-0677">Repeat</keyword>
<dbReference type="PROSITE" id="PS50293">
    <property type="entry name" value="TPR_REGION"/>
    <property type="match status" value="2"/>
</dbReference>
<dbReference type="Gene3D" id="1.25.40.10">
    <property type="entry name" value="Tetratricopeptide repeat domain"/>
    <property type="match status" value="3"/>
</dbReference>
<dbReference type="Pfam" id="PF00534">
    <property type="entry name" value="Glycos_transf_1"/>
    <property type="match status" value="1"/>
</dbReference>
<accession>A0A1W6BXQ5</accession>
<dbReference type="InterPro" id="IPR043148">
    <property type="entry name" value="TagF_C"/>
</dbReference>
<dbReference type="InterPro" id="IPR019734">
    <property type="entry name" value="TPR_rpt"/>
</dbReference>
<dbReference type="KEGG" id="ccun:CCUN_1310"/>
<evidence type="ECO:0000256" key="4">
    <source>
        <dbReference type="ARBA" id="ARBA00022679"/>
    </source>
</evidence>
<comment type="similarity">
    <text evidence="2">Belongs to the CDP-glycerol glycerophosphotransferase family.</text>
</comment>
<dbReference type="EMBL" id="CP020867">
    <property type="protein sequence ID" value="ARJ56899.1"/>
    <property type="molecule type" value="Genomic_DNA"/>
</dbReference>
<proteinExistence type="inferred from homology"/>
<dbReference type="Pfam" id="PF04464">
    <property type="entry name" value="Glyphos_transf"/>
    <property type="match status" value="1"/>
</dbReference>
<keyword evidence="8" id="KW-0472">Membrane</keyword>
<gene>
    <name evidence="12" type="ORF">CCUN_1310</name>
</gene>
<feature type="repeat" description="TPR" evidence="9">
    <location>
        <begin position="41"/>
        <end position="74"/>
    </location>
</feature>
<dbReference type="SMART" id="SM00028">
    <property type="entry name" value="TPR"/>
    <property type="match status" value="7"/>
</dbReference>
<evidence type="ECO:0000256" key="6">
    <source>
        <dbReference type="ARBA" id="ARBA00022803"/>
    </source>
</evidence>
<evidence type="ECO:0000256" key="3">
    <source>
        <dbReference type="ARBA" id="ARBA00022475"/>
    </source>
</evidence>
<dbReference type="eggNOG" id="COG0438">
    <property type="taxonomic scope" value="Bacteria"/>
</dbReference>
<evidence type="ECO:0000256" key="9">
    <source>
        <dbReference type="PROSITE-ProRule" id="PRU00339"/>
    </source>
</evidence>
<dbReference type="STRING" id="1121267.CCUN_1310"/>
<evidence type="ECO:0000256" key="7">
    <source>
        <dbReference type="ARBA" id="ARBA00022944"/>
    </source>
</evidence>
<keyword evidence="10" id="KW-0175">Coiled coil</keyword>
<dbReference type="Gene3D" id="3.40.50.12580">
    <property type="match status" value="1"/>
</dbReference>
<sequence length="1124" mass="133681">MKTLIFYIFYAYAMKIYHKDKDYEKAKKYYKIAEKFLPTHAKNHFKIGMCYYKLKDYYNANESFEKALKFNPNNEQWKNQLESSKSFTISIFLPQKLWWKEIIDIQALIDKKGGDFTSYFELATALKMMNRYEKAIKAYEEAIKLCKENEIISELYYDKGYCYEKLNAKAQAQLAYEKAIYFEPQEDKKKQALKYGIGVFHEEKERWKLANEAYLDKMKTSGENEGLFYRIAKTFDKLYEWQNAEIYYKKSLDFNYQLAQTHFDLGLVYERQKKYQEAVYSYEEAIKRNSDFKGLWYYRLGLCLNQIGQTQKAIESFLNMQRVESKPWGGGMMIIKNRSFNQKALYTYFYENLKLQDKTILYESFHGRLMSCNPYAIFKFLLEDERFKDFTHIWVLESSDYIKKELRKLKNLILVRKGSHLYLRYLASAKYLINNTTFPDYFIRKEGQLYLNTWHGTPIKCLGKYIKTSFMEHKNTQRNFLQSTHIINPNEFTQNVLLKDYDIADIYSGKSLISGYARNDLNFQKFDFLKTRFDIKENQKVVLYAPTYRGDFGNPDFDIKFITKLLKELSVMPFKVLFKGHHETLKMIEEYGLKVGDANDRDIDTNELLSVVDILITDYSSIAFDFMPLDKPIIYYCYDYEKYKKERGIYFDLKDIGFNYCKNTEELKTLLQDEEFLNQKNRYNHLKERFFPLEDGHSTKRIVDFFFFDIYDEKNLFKNEAQKTKLLFFAGPFLRNGILSAFKNLVHHLDPKKISINIAIDPGNISGFEERLEAFNDLKDKLFVLPKAEIFNLEPEEQWLMREDVFGMERNNEEQEKIFAKAYQREFRRLYGDAKFNAIIQYDGYQRYWTTLFAYAKGDFKKIIYAHNDMQGEFYKRFPYLRGIFYLYKRFDVILSVSEQTNEDNLKNLAQTYDIPKEKFQTAVNFVNVDEVLEKAHKPLPKEILDKYFKKDYKVFINLARLSVEKDQTSLIKAFAKFHAKFPKTILLILGDGPLKSNLQELIKKFSLNKSVFLLGFISNPFPYLLKSDFFVLSSQHEGQALVLAESMILKKPILCTSFACAKDFLGRHDEFGLVVPIGEEGLYEGLCKIFQNSLQFKEFDFKTYNENCLKRISEIYEIPKENE</sequence>
<dbReference type="AlphaFoldDB" id="A0A1W6BXQ5"/>
<dbReference type="InterPro" id="IPR011990">
    <property type="entry name" value="TPR-like_helical_dom_sf"/>
</dbReference>
<feature type="repeat" description="TPR" evidence="9">
    <location>
        <begin position="259"/>
        <end position="292"/>
    </location>
</feature>
<dbReference type="GO" id="GO:0019350">
    <property type="term" value="P:teichoic acid biosynthetic process"/>
    <property type="evidence" value="ECO:0007669"/>
    <property type="project" value="UniProtKB-KW"/>
</dbReference>
<evidence type="ECO:0000256" key="2">
    <source>
        <dbReference type="ARBA" id="ARBA00010488"/>
    </source>
</evidence>
<dbReference type="Gene3D" id="3.40.50.11820">
    <property type="match status" value="1"/>
</dbReference>
<evidence type="ECO:0000313" key="12">
    <source>
        <dbReference type="EMBL" id="ARJ56899.1"/>
    </source>
</evidence>
<dbReference type="Gene3D" id="3.40.50.2000">
    <property type="entry name" value="Glycogen Phosphorylase B"/>
    <property type="match status" value="2"/>
</dbReference>
<dbReference type="SUPFAM" id="SSF48452">
    <property type="entry name" value="TPR-like"/>
    <property type="match status" value="1"/>
</dbReference>
<dbReference type="InterPro" id="IPR051612">
    <property type="entry name" value="Teichoic_Acid_Biosynth"/>
</dbReference>
<dbReference type="Proteomes" id="UP000192902">
    <property type="component" value="Chromosome"/>
</dbReference>
<protein>
    <submittedName>
        <fullName evidence="12">Glycosyltransferase, family 1 (Tetratricopeptide repeat protein)</fullName>
    </submittedName>
</protein>
<evidence type="ECO:0000259" key="11">
    <source>
        <dbReference type="Pfam" id="PF00534"/>
    </source>
</evidence>
<keyword evidence="3" id="KW-1003">Cell membrane</keyword>
<feature type="repeat" description="TPR" evidence="9">
    <location>
        <begin position="153"/>
        <end position="186"/>
    </location>
</feature>
<dbReference type="GO" id="GO:0016757">
    <property type="term" value="F:glycosyltransferase activity"/>
    <property type="evidence" value="ECO:0007669"/>
    <property type="project" value="InterPro"/>
</dbReference>
<name>A0A1W6BXQ5_9BACT</name>
<dbReference type="InterPro" id="IPR007554">
    <property type="entry name" value="Glycerophosphate_synth"/>
</dbReference>
<keyword evidence="7" id="KW-0777">Teichoic acid biosynthesis</keyword>
<evidence type="ECO:0000256" key="5">
    <source>
        <dbReference type="ARBA" id="ARBA00022737"/>
    </source>
</evidence>
<organism evidence="12 13">
    <name type="scientific">Campylobacter cuniculorum DSM 23162 = LMG 24588</name>
    <dbReference type="NCBI Taxonomy" id="1121267"/>
    <lineage>
        <taxon>Bacteria</taxon>
        <taxon>Pseudomonadati</taxon>
        <taxon>Campylobacterota</taxon>
        <taxon>Epsilonproteobacteria</taxon>
        <taxon>Campylobacterales</taxon>
        <taxon>Campylobacteraceae</taxon>
        <taxon>Campylobacter</taxon>
    </lineage>
</organism>
<evidence type="ECO:0000256" key="8">
    <source>
        <dbReference type="ARBA" id="ARBA00023136"/>
    </source>
</evidence>
<dbReference type="Pfam" id="PF13181">
    <property type="entry name" value="TPR_8"/>
    <property type="match status" value="1"/>
</dbReference>
<evidence type="ECO:0000256" key="10">
    <source>
        <dbReference type="SAM" id="Coils"/>
    </source>
</evidence>
<dbReference type="InterPro" id="IPR013105">
    <property type="entry name" value="TPR_2"/>
</dbReference>
<comment type="subcellular location">
    <subcellularLocation>
        <location evidence="1">Cell membrane</location>
        <topology evidence="1">Peripheral membrane protein</topology>
    </subcellularLocation>
</comment>
<dbReference type="GO" id="GO:0047355">
    <property type="term" value="F:CDP-glycerol glycerophosphotransferase activity"/>
    <property type="evidence" value="ECO:0007669"/>
    <property type="project" value="InterPro"/>
</dbReference>
<reference evidence="12 13" key="1">
    <citation type="submission" date="2017-04" db="EMBL/GenBank/DDBJ databases">
        <title>Complete genome sequence of the Campylobacter cuniculorum type strain LMG24588.</title>
        <authorList>
            <person name="Miller W.G."/>
            <person name="Yee E."/>
            <person name="Revez J."/>
            <person name="Bono J.L."/>
            <person name="Rossi M."/>
        </authorList>
    </citation>
    <scope>NUCLEOTIDE SEQUENCE [LARGE SCALE GENOMIC DNA]</scope>
    <source>
        <strain evidence="12 13">LMG 24588</strain>
    </source>
</reference>
<dbReference type="InterPro" id="IPR043149">
    <property type="entry name" value="TagF_N"/>
</dbReference>
<dbReference type="PANTHER" id="PTHR37316:SF3">
    <property type="entry name" value="TEICHOIC ACID GLYCEROL-PHOSPHATE TRANSFERASE"/>
    <property type="match status" value="1"/>
</dbReference>
<dbReference type="RefSeq" id="WP_085296667.1">
    <property type="nucleotide sequence ID" value="NZ_CP020867.1"/>
</dbReference>
<dbReference type="SUPFAM" id="SSF53756">
    <property type="entry name" value="UDP-Glycosyltransferase/glycogen phosphorylase"/>
    <property type="match status" value="2"/>
</dbReference>
<dbReference type="CDD" id="cd03811">
    <property type="entry name" value="GT4_GT28_WabH-like"/>
    <property type="match status" value="1"/>
</dbReference>
<dbReference type="GO" id="GO:0005886">
    <property type="term" value="C:plasma membrane"/>
    <property type="evidence" value="ECO:0007669"/>
    <property type="project" value="UniProtKB-SubCell"/>
</dbReference>
<dbReference type="Pfam" id="PF07719">
    <property type="entry name" value="TPR_2"/>
    <property type="match status" value="2"/>
</dbReference>
<dbReference type="eggNOG" id="COG1887">
    <property type="taxonomic scope" value="Bacteria"/>
</dbReference>
<dbReference type="PANTHER" id="PTHR37316">
    <property type="entry name" value="TEICHOIC ACID GLYCEROL-PHOSPHATE PRIMASE"/>
    <property type="match status" value="1"/>
</dbReference>
<evidence type="ECO:0000256" key="1">
    <source>
        <dbReference type="ARBA" id="ARBA00004202"/>
    </source>
</evidence>